<dbReference type="AlphaFoldDB" id="A0A550JLP6"/>
<keyword evidence="1" id="KW-1133">Transmembrane helix</keyword>
<accession>A0A550JLP6</accession>
<protein>
    <submittedName>
        <fullName evidence="2">Uncharacterized protein</fullName>
    </submittedName>
</protein>
<organism evidence="2 3">
    <name type="scientific">Trichloromonas acetexigens</name>
    <dbReference type="NCBI Taxonomy" id="38815"/>
    <lineage>
        <taxon>Bacteria</taxon>
        <taxon>Pseudomonadati</taxon>
        <taxon>Thermodesulfobacteriota</taxon>
        <taxon>Desulfuromonadia</taxon>
        <taxon>Desulfuromonadales</taxon>
        <taxon>Trichloromonadaceae</taxon>
        <taxon>Trichloromonas</taxon>
    </lineage>
</organism>
<keyword evidence="1" id="KW-0812">Transmembrane</keyword>
<sequence length="94" mass="10534">MKRFLIPLTLAAAALTVFAYNYQGYCRGRCTLRGFGLFGPFEQGMLLLLPLLLLLIGILKLRQCRRRAASRCSCSAILAEDWSYCPACGASRRR</sequence>
<evidence type="ECO:0000256" key="1">
    <source>
        <dbReference type="SAM" id="Phobius"/>
    </source>
</evidence>
<evidence type="ECO:0000313" key="2">
    <source>
        <dbReference type="EMBL" id="TRO84130.1"/>
    </source>
</evidence>
<keyword evidence="1" id="KW-0472">Membrane</keyword>
<evidence type="ECO:0000313" key="3">
    <source>
        <dbReference type="Proteomes" id="UP000317155"/>
    </source>
</evidence>
<comment type="caution">
    <text evidence="2">The sequence shown here is derived from an EMBL/GenBank/DDBJ whole genome shotgun (WGS) entry which is preliminary data.</text>
</comment>
<proteinExistence type="predicted"/>
<reference evidence="2 3" key="1">
    <citation type="submission" date="2019-07" db="EMBL/GenBank/DDBJ databases">
        <title>Insights of Desulfuromonas acetexigens electromicrobiology.</title>
        <authorList>
            <person name="Katuri K."/>
            <person name="Sapireddy V."/>
            <person name="Shaw D.R."/>
            <person name="Saikaly P."/>
        </authorList>
    </citation>
    <scope>NUCLEOTIDE SEQUENCE [LARGE SCALE GENOMIC DNA]</scope>
    <source>
        <strain evidence="2 3">2873</strain>
    </source>
</reference>
<dbReference type="RefSeq" id="WP_092053386.1">
    <property type="nucleotide sequence ID" value="NZ_FOJJ01000001.1"/>
</dbReference>
<gene>
    <name evidence="2" type="ORF">FL622_02825</name>
</gene>
<dbReference type="EMBL" id="VJVV01000001">
    <property type="protein sequence ID" value="TRO84130.1"/>
    <property type="molecule type" value="Genomic_DNA"/>
</dbReference>
<feature type="transmembrane region" description="Helical" evidence="1">
    <location>
        <begin position="43"/>
        <end position="61"/>
    </location>
</feature>
<keyword evidence="3" id="KW-1185">Reference proteome</keyword>
<name>A0A550JLP6_9BACT</name>
<dbReference type="Proteomes" id="UP000317155">
    <property type="component" value="Unassembled WGS sequence"/>
</dbReference>